<protein>
    <submittedName>
        <fullName evidence="2">Uncharacterized protein</fullName>
    </submittedName>
</protein>
<evidence type="ECO:0000256" key="1">
    <source>
        <dbReference type="SAM" id="Phobius"/>
    </source>
</evidence>
<dbReference type="EMBL" id="NMUH01002600">
    <property type="protein sequence ID" value="MQM00993.1"/>
    <property type="molecule type" value="Genomic_DNA"/>
</dbReference>
<name>A0A843VPI2_COLES</name>
<proteinExistence type="predicted"/>
<keyword evidence="1" id="KW-0812">Transmembrane</keyword>
<gene>
    <name evidence="2" type="ORF">Taro_033742</name>
</gene>
<accession>A0A843VPI2</accession>
<evidence type="ECO:0000313" key="3">
    <source>
        <dbReference type="Proteomes" id="UP000652761"/>
    </source>
</evidence>
<organism evidence="2 3">
    <name type="scientific">Colocasia esculenta</name>
    <name type="common">Wild taro</name>
    <name type="synonym">Arum esculentum</name>
    <dbReference type="NCBI Taxonomy" id="4460"/>
    <lineage>
        <taxon>Eukaryota</taxon>
        <taxon>Viridiplantae</taxon>
        <taxon>Streptophyta</taxon>
        <taxon>Embryophyta</taxon>
        <taxon>Tracheophyta</taxon>
        <taxon>Spermatophyta</taxon>
        <taxon>Magnoliopsida</taxon>
        <taxon>Liliopsida</taxon>
        <taxon>Araceae</taxon>
        <taxon>Aroideae</taxon>
        <taxon>Colocasieae</taxon>
        <taxon>Colocasia</taxon>
    </lineage>
</organism>
<dbReference type="Proteomes" id="UP000652761">
    <property type="component" value="Unassembled WGS sequence"/>
</dbReference>
<keyword evidence="3" id="KW-1185">Reference proteome</keyword>
<comment type="caution">
    <text evidence="2">The sequence shown here is derived from an EMBL/GenBank/DDBJ whole genome shotgun (WGS) entry which is preliminary data.</text>
</comment>
<evidence type="ECO:0000313" key="2">
    <source>
        <dbReference type="EMBL" id="MQM00993.1"/>
    </source>
</evidence>
<sequence length="75" mass="8133">MVGLGPQLGWAVVSSFASALLEFLLLWLVRDWLSLLNLVREAHPPTLFRSVGGGTTFGVPGGVWEVGSLQETCRH</sequence>
<reference evidence="2" key="1">
    <citation type="submission" date="2017-07" db="EMBL/GenBank/DDBJ databases">
        <title>Taro Niue Genome Assembly and Annotation.</title>
        <authorList>
            <person name="Atibalentja N."/>
            <person name="Keating K."/>
            <person name="Fields C.J."/>
        </authorList>
    </citation>
    <scope>NUCLEOTIDE SEQUENCE</scope>
    <source>
        <strain evidence="2">Niue_2</strain>
        <tissue evidence="2">Leaf</tissue>
    </source>
</reference>
<dbReference type="AlphaFoldDB" id="A0A843VPI2"/>
<keyword evidence="1" id="KW-1133">Transmembrane helix</keyword>
<feature type="transmembrane region" description="Helical" evidence="1">
    <location>
        <begin position="6"/>
        <end position="29"/>
    </location>
</feature>
<keyword evidence="1" id="KW-0472">Membrane</keyword>